<reference evidence="2" key="1">
    <citation type="submission" date="2009-08" db="EMBL/GenBank/DDBJ databases">
        <title>Annotation of Salpingoeca rosetta.</title>
        <authorList>
            <consortium name="The Broad Institute Genome Sequencing Platform"/>
            <person name="Russ C."/>
            <person name="Cuomo C."/>
            <person name="Burger G."/>
            <person name="Gray M.W."/>
            <person name="Holland P.W.H."/>
            <person name="King N."/>
            <person name="Lang F.B.F."/>
            <person name="Roger A.J."/>
            <person name="Ruiz-Trillo I."/>
            <person name="Young S.K."/>
            <person name="Zeng Q."/>
            <person name="Gargeya S."/>
            <person name="Alvarado L."/>
            <person name="Berlin A."/>
            <person name="Chapman S.B."/>
            <person name="Chen Z."/>
            <person name="Freedman E."/>
            <person name="Gellesch M."/>
            <person name="Goldberg J."/>
            <person name="Griggs A."/>
            <person name="Gujja S."/>
            <person name="Heilman E."/>
            <person name="Heiman D."/>
            <person name="Howarth C."/>
            <person name="Mehta T."/>
            <person name="Neiman D."/>
            <person name="Pearson M."/>
            <person name="Roberts A."/>
            <person name="Saif S."/>
            <person name="Shea T."/>
            <person name="Shenoy N."/>
            <person name="Sisk P."/>
            <person name="Stolte C."/>
            <person name="Sykes S."/>
            <person name="White J."/>
            <person name="Yandava C."/>
            <person name="Haas B."/>
            <person name="Nusbaum C."/>
            <person name="Birren B."/>
        </authorList>
    </citation>
    <scope>NUCLEOTIDE SEQUENCE [LARGE SCALE GENOMIC DNA]</scope>
    <source>
        <strain evidence="2">ATCC 50818</strain>
    </source>
</reference>
<dbReference type="GeneID" id="16070044"/>
<protein>
    <submittedName>
        <fullName evidence="2">Uncharacterized protein</fullName>
    </submittedName>
</protein>
<dbReference type="AlphaFoldDB" id="F2UN47"/>
<evidence type="ECO:0000313" key="2">
    <source>
        <dbReference type="EMBL" id="EGD78546.1"/>
    </source>
</evidence>
<dbReference type="KEGG" id="sre:PTSG_09238"/>
<dbReference type="EMBL" id="GL832983">
    <property type="protein sequence ID" value="EGD78546.1"/>
    <property type="molecule type" value="Genomic_DNA"/>
</dbReference>
<dbReference type="RefSeq" id="XP_004989495.1">
    <property type="nucleotide sequence ID" value="XM_004989438.1"/>
</dbReference>
<name>F2UN47_SALR5</name>
<feature type="compositionally biased region" description="Low complexity" evidence="1">
    <location>
        <begin position="173"/>
        <end position="183"/>
    </location>
</feature>
<keyword evidence="3" id="KW-1185">Reference proteome</keyword>
<evidence type="ECO:0000313" key="3">
    <source>
        <dbReference type="Proteomes" id="UP000007799"/>
    </source>
</evidence>
<dbReference type="InParanoid" id="F2UN47"/>
<accession>F2UN47</accession>
<sequence>MGVVSSYCTGDPAEHEENEEHNIQRPAKNMSSQTPHTPVTPMAAQQPMGATPDHRTPIDPISVTNLATARRTMRLTPVFKEEQQQARQGQRGHSDWNMGLAEGRMGPPRRMFGTPEPPQQPAATSISDEGQEEDGQQQQAIQGRRAQEEQSTAPSRHTLSPGDGRRPNSYDASSSSSSHQQQQEWTDDSIFA</sequence>
<feature type="region of interest" description="Disordered" evidence="1">
    <location>
        <begin position="1"/>
        <end position="192"/>
    </location>
</feature>
<organism evidence="3">
    <name type="scientific">Salpingoeca rosetta (strain ATCC 50818 / BSB-021)</name>
    <dbReference type="NCBI Taxonomy" id="946362"/>
    <lineage>
        <taxon>Eukaryota</taxon>
        <taxon>Choanoflagellata</taxon>
        <taxon>Craspedida</taxon>
        <taxon>Salpingoecidae</taxon>
        <taxon>Salpingoeca</taxon>
    </lineage>
</organism>
<dbReference type="Proteomes" id="UP000007799">
    <property type="component" value="Unassembled WGS sequence"/>
</dbReference>
<proteinExistence type="predicted"/>
<gene>
    <name evidence="2" type="ORF">PTSG_09238</name>
</gene>
<evidence type="ECO:0000256" key="1">
    <source>
        <dbReference type="SAM" id="MobiDB-lite"/>
    </source>
</evidence>
<feature type="compositionally biased region" description="Basic and acidic residues" evidence="1">
    <location>
        <begin position="12"/>
        <end position="23"/>
    </location>
</feature>